<feature type="compositionally biased region" description="Polar residues" evidence="1">
    <location>
        <begin position="87"/>
        <end position="99"/>
    </location>
</feature>
<dbReference type="EMBL" id="JADGMS010000004">
    <property type="protein sequence ID" value="KAF9683923.1"/>
    <property type="molecule type" value="Genomic_DNA"/>
</dbReference>
<accession>A0A835KAY9</accession>
<gene>
    <name evidence="2" type="ORF">SADUNF_Sadunf04G0064400</name>
</gene>
<proteinExistence type="predicted"/>
<evidence type="ECO:0000313" key="2">
    <source>
        <dbReference type="EMBL" id="KAF9683923.1"/>
    </source>
</evidence>
<evidence type="ECO:0000313" key="3">
    <source>
        <dbReference type="Proteomes" id="UP000657918"/>
    </source>
</evidence>
<evidence type="ECO:0000256" key="1">
    <source>
        <dbReference type="SAM" id="MobiDB-lite"/>
    </source>
</evidence>
<feature type="region of interest" description="Disordered" evidence="1">
    <location>
        <begin position="79"/>
        <end position="136"/>
    </location>
</feature>
<protein>
    <submittedName>
        <fullName evidence="2">Uncharacterized protein</fullName>
    </submittedName>
</protein>
<sequence>MEETNVFNGWISRVGYGSSSWLLSGFSKARHLQMRVAELGRGICKETPKTVVALWYLAWLDLHFVLSEFWFVRVLGERDGDRGRPNASESEAVLSTSASDKADEGEDLWPDSQNRIEAEERSLPRGEKIQKRKSSQ</sequence>
<name>A0A835KAY9_9ROSI</name>
<organism evidence="2 3">
    <name type="scientific">Salix dunnii</name>
    <dbReference type="NCBI Taxonomy" id="1413687"/>
    <lineage>
        <taxon>Eukaryota</taxon>
        <taxon>Viridiplantae</taxon>
        <taxon>Streptophyta</taxon>
        <taxon>Embryophyta</taxon>
        <taxon>Tracheophyta</taxon>
        <taxon>Spermatophyta</taxon>
        <taxon>Magnoliopsida</taxon>
        <taxon>eudicotyledons</taxon>
        <taxon>Gunneridae</taxon>
        <taxon>Pentapetalae</taxon>
        <taxon>rosids</taxon>
        <taxon>fabids</taxon>
        <taxon>Malpighiales</taxon>
        <taxon>Salicaceae</taxon>
        <taxon>Saliceae</taxon>
        <taxon>Salix</taxon>
    </lineage>
</organism>
<reference evidence="2 3" key="1">
    <citation type="submission" date="2020-10" db="EMBL/GenBank/DDBJ databases">
        <title>Plant Genome Project.</title>
        <authorList>
            <person name="Zhang R.-G."/>
        </authorList>
    </citation>
    <scope>NUCLEOTIDE SEQUENCE [LARGE SCALE GENOMIC DNA]</scope>
    <source>
        <strain evidence="2">FAFU-HL-1</strain>
        <tissue evidence="2">Leaf</tissue>
    </source>
</reference>
<comment type="caution">
    <text evidence="2">The sequence shown here is derived from an EMBL/GenBank/DDBJ whole genome shotgun (WGS) entry which is preliminary data.</text>
</comment>
<dbReference type="AlphaFoldDB" id="A0A835KAY9"/>
<dbReference type="Proteomes" id="UP000657918">
    <property type="component" value="Chromosome 4"/>
</dbReference>
<keyword evidence="3" id="KW-1185">Reference proteome</keyword>
<feature type="compositionally biased region" description="Basic and acidic residues" evidence="1">
    <location>
        <begin position="114"/>
        <end position="129"/>
    </location>
</feature>